<dbReference type="OrthoDB" id="598027at2"/>
<evidence type="ECO:0000256" key="1">
    <source>
        <dbReference type="ARBA" id="ARBA00004651"/>
    </source>
</evidence>
<reference evidence="7 8" key="1">
    <citation type="submission" date="2016-11" db="EMBL/GenBank/DDBJ databases">
        <authorList>
            <person name="Jaros S."/>
            <person name="Januszkiewicz K."/>
            <person name="Wedrychowicz H."/>
        </authorList>
    </citation>
    <scope>NUCLEOTIDE SEQUENCE [LARGE SCALE GENOMIC DNA]</scope>
    <source>
        <strain evidence="7 8">DSM 14916</strain>
    </source>
</reference>
<name>A0A1M6SP80_9PROT</name>
<dbReference type="Proteomes" id="UP000184387">
    <property type="component" value="Unassembled WGS sequence"/>
</dbReference>
<dbReference type="AlphaFoldDB" id="A0A1M6SP80"/>
<dbReference type="GO" id="GO:0005886">
    <property type="term" value="C:plasma membrane"/>
    <property type="evidence" value="ECO:0007669"/>
    <property type="project" value="UniProtKB-SubCell"/>
</dbReference>
<evidence type="ECO:0000256" key="4">
    <source>
        <dbReference type="ARBA" id="ARBA00022989"/>
    </source>
</evidence>
<keyword evidence="5 6" id="KW-0472">Membrane</keyword>
<proteinExistence type="predicted"/>
<gene>
    <name evidence="7" type="ORF">SAMN02745194_04972</name>
</gene>
<feature type="transmembrane region" description="Helical" evidence="6">
    <location>
        <begin position="144"/>
        <end position="161"/>
    </location>
</feature>
<evidence type="ECO:0000313" key="7">
    <source>
        <dbReference type="EMBL" id="SHK46513.1"/>
    </source>
</evidence>
<organism evidence="7 8">
    <name type="scientific">Muricoccus roseus</name>
    <dbReference type="NCBI Taxonomy" id="198092"/>
    <lineage>
        <taxon>Bacteria</taxon>
        <taxon>Pseudomonadati</taxon>
        <taxon>Pseudomonadota</taxon>
        <taxon>Alphaproteobacteria</taxon>
        <taxon>Acetobacterales</taxon>
        <taxon>Roseomonadaceae</taxon>
        <taxon>Muricoccus</taxon>
    </lineage>
</organism>
<keyword evidence="2" id="KW-1003">Cell membrane</keyword>
<evidence type="ECO:0000256" key="3">
    <source>
        <dbReference type="ARBA" id="ARBA00022692"/>
    </source>
</evidence>
<feature type="transmembrane region" description="Helical" evidence="6">
    <location>
        <begin position="42"/>
        <end position="75"/>
    </location>
</feature>
<evidence type="ECO:0000256" key="6">
    <source>
        <dbReference type="SAM" id="Phobius"/>
    </source>
</evidence>
<protein>
    <submittedName>
        <fullName evidence="7">Uncharacterized membrane protein, DUF373 family</fullName>
    </submittedName>
</protein>
<dbReference type="Pfam" id="PF06146">
    <property type="entry name" value="PsiE"/>
    <property type="match status" value="1"/>
</dbReference>
<keyword evidence="4 6" id="KW-1133">Transmembrane helix</keyword>
<dbReference type="EMBL" id="FQZF01000058">
    <property type="protein sequence ID" value="SHK46513.1"/>
    <property type="molecule type" value="Genomic_DNA"/>
</dbReference>
<evidence type="ECO:0000256" key="2">
    <source>
        <dbReference type="ARBA" id="ARBA00022475"/>
    </source>
</evidence>
<dbReference type="RefSeq" id="WP_086062549.1">
    <property type="nucleotide sequence ID" value="NZ_FQZF01000058.1"/>
</dbReference>
<keyword evidence="8" id="KW-1185">Reference proteome</keyword>
<feature type="transmembrane region" description="Helical" evidence="6">
    <location>
        <begin position="81"/>
        <end position="100"/>
    </location>
</feature>
<sequence>MLDRTGQGDTARRGLTGRIQDSIAETRAAWPGLGLYERFEQVVCFVLTLVIAGVVLAALAVLLIRVAALLLLGIVDPAEPAVFQAIFGMILTVLIALEFNHTLLGVLERRHSIVQVRTVVLIALLAIARKFVILDLGETEAVKLLGLAAASLALGSVYWLVREQDRRDEAAGSGGPG</sequence>
<dbReference type="InterPro" id="IPR020948">
    <property type="entry name" value="P_starv_induced_PsiE-like"/>
</dbReference>
<evidence type="ECO:0000313" key="8">
    <source>
        <dbReference type="Proteomes" id="UP000184387"/>
    </source>
</evidence>
<feature type="transmembrane region" description="Helical" evidence="6">
    <location>
        <begin position="112"/>
        <end position="132"/>
    </location>
</feature>
<comment type="subcellular location">
    <subcellularLocation>
        <location evidence="1">Cell membrane</location>
        <topology evidence="1">Multi-pass membrane protein</topology>
    </subcellularLocation>
</comment>
<keyword evidence="3 6" id="KW-0812">Transmembrane</keyword>
<accession>A0A1M6SP80</accession>
<evidence type="ECO:0000256" key="5">
    <source>
        <dbReference type="ARBA" id="ARBA00023136"/>
    </source>
</evidence>
<dbReference type="STRING" id="198092.SAMN02745194_04972"/>